<dbReference type="Proteomes" id="UP000298493">
    <property type="component" value="Unassembled WGS sequence"/>
</dbReference>
<protein>
    <submittedName>
        <fullName evidence="2">Uncharacterized protein</fullName>
    </submittedName>
</protein>
<dbReference type="EMBL" id="SNSC02000007">
    <property type="protein sequence ID" value="TID23159.1"/>
    <property type="molecule type" value="Genomic_DNA"/>
</dbReference>
<evidence type="ECO:0000256" key="1">
    <source>
        <dbReference type="SAM" id="MobiDB-lite"/>
    </source>
</evidence>
<sequence length="145" mass="16032">MAVHYELHNWRQSSAANILLHIIPFYISTIPILDQHERLGRIFQHAGHWGGGNNAINRHNHSAAPSNFDISELGGPHTCILKLAMSTIIDNPTILLYSPKGGIKVVLDSSQRAAQAAGRIKKEEIPNKRKGEKGEKMGKLGSRWA</sequence>
<feature type="compositionally biased region" description="Basic and acidic residues" evidence="1">
    <location>
        <begin position="120"/>
        <end position="138"/>
    </location>
</feature>
<organism evidence="2 3">
    <name type="scientific">Venturia nashicola</name>
    <dbReference type="NCBI Taxonomy" id="86259"/>
    <lineage>
        <taxon>Eukaryota</taxon>
        <taxon>Fungi</taxon>
        <taxon>Dikarya</taxon>
        <taxon>Ascomycota</taxon>
        <taxon>Pezizomycotina</taxon>
        <taxon>Dothideomycetes</taxon>
        <taxon>Pleosporomycetidae</taxon>
        <taxon>Venturiales</taxon>
        <taxon>Venturiaceae</taxon>
        <taxon>Venturia</taxon>
    </lineage>
</organism>
<evidence type="ECO:0000313" key="2">
    <source>
        <dbReference type="EMBL" id="TID23159.1"/>
    </source>
</evidence>
<proteinExistence type="predicted"/>
<name>A0A4Z1P8L7_9PEZI</name>
<gene>
    <name evidence="2" type="ORF">E6O75_ATG02333</name>
</gene>
<dbReference type="AlphaFoldDB" id="A0A4Z1P8L7"/>
<feature type="region of interest" description="Disordered" evidence="1">
    <location>
        <begin position="116"/>
        <end position="145"/>
    </location>
</feature>
<comment type="caution">
    <text evidence="2">The sequence shown here is derived from an EMBL/GenBank/DDBJ whole genome shotgun (WGS) entry which is preliminary data.</text>
</comment>
<accession>A0A4Z1P8L7</accession>
<reference evidence="2 3" key="1">
    <citation type="submission" date="2019-04" db="EMBL/GenBank/DDBJ databases">
        <title>High contiguity whole genome sequence and gene annotation resource for two Venturia nashicola isolates.</title>
        <authorList>
            <person name="Prokchorchik M."/>
            <person name="Won K."/>
            <person name="Lee Y."/>
            <person name="Choi E.D."/>
            <person name="Segonzac C."/>
            <person name="Sohn K.H."/>
        </authorList>
    </citation>
    <scope>NUCLEOTIDE SEQUENCE [LARGE SCALE GENOMIC DNA]</scope>
    <source>
        <strain evidence="2 3">PRI2</strain>
    </source>
</reference>
<keyword evidence="3" id="KW-1185">Reference proteome</keyword>
<evidence type="ECO:0000313" key="3">
    <source>
        <dbReference type="Proteomes" id="UP000298493"/>
    </source>
</evidence>